<dbReference type="OrthoDB" id="43570at2157"/>
<feature type="transmembrane region" description="Helical" evidence="11">
    <location>
        <begin position="96"/>
        <end position="125"/>
    </location>
</feature>
<reference evidence="13 14" key="1">
    <citation type="submission" date="2014-03" db="EMBL/GenBank/DDBJ databases">
        <title>Draft genome sequence of the novel thermoacidophilic archaea Acidianus copahuensis ALE1 strain, isolated from Copahue volcanic area in Neuquen Argentina.</title>
        <authorList>
            <person name="Urbieta M.S."/>
            <person name="Rascovan N."/>
            <person name="Castro C."/>
            <person name="Revale S."/>
            <person name="Giaveno M.A."/>
            <person name="Vazquez M.P."/>
            <person name="Donati E.R."/>
        </authorList>
    </citation>
    <scope>NUCLEOTIDE SEQUENCE [LARGE SCALE GENOMIC DNA]</scope>
    <source>
        <strain evidence="13 14">ALE1</strain>
    </source>
</reference>
<evidence type="ECO:0000256" key="1">
    <source>
        <dbReference type="ARBA" id="ARBA00022475"/>
    </source>
</evidence>
<evidence type="ECO:0000256" key="7">
    <source>
        <dbReference type="ARBA" id="ARBA00022989"/>
    </source>
</evidence>
<name>A0A031LSU7_9CREN</name>
<keyword evidence="2 10" id="KW-0645">Protease</keyword>
<evidence type="ECO:0000259" key="12">
    <source>
        <dbReference type="Pfam" id="PF01435"/>
    </source>
</evidence>
<evidence type="ECO:0000256" key="10">
    <source>
        <dbReference type="RuleBase" id="RU003983"/>
    </source>
</evidence>
<dbReference type="InterPro" id="IPR001915">
    <property type="entry name" value="Peptidase_M48"/>
</dbReference>
<accession>A0A031LSU7</accession>
<evidence type="ECO:0000256" key="11">
    <source>
        <dbReference type="SAM" id="Phobius"/>
    </source>
</evidence>
<dbReference type="GO" id="GO:0004222">
    <property type="term" value="F:metalloendopeptidase activity"/>
    <property type="evidence" value="ECO:0007669"/>
    <property type="project" value="InterPro"/>
</dbReference>
<dbReference type="AlphaFoldDB" id="A0A031LSU7"/>
<gene>
    <name evidence="13" type="ORF">CM19_03280</name>
</gene>
<evidence type="ECO:0000256" key="8">
    <source>
        <dbReference type="ARBA" id="ARBA00023049"/>
    </source>
</evidence>
<dbReference type="PANTHER" id="PTHR43221">
    <property type="entry name" value="PROTEASE HTPX"/>
    <property type="match status" value="1"/>
</dbReference>
<evidence type="ECO:0000256" key="6">
    <source>
        <dbReference type="ARBA" id="ARBA00022833"/>
    </source>
</evidence>
<evidence type="ECO:0000256" key="3">
    <source>
        <dbReference type="ARBA" id="ARBA00022692"/>
    </source>
</evidence>
<keyword evidence="5 10" id="KW-0378">Hydrolase</keyword>
<keyword evidence="14" id="KW-1185">Reference proteome</keyword>
<dbReference type="Proteomes" id="UP000024332">
    <property type="component" value="Unassembled WGS sequence"/>
</dbReference>
<keyword evidence="4" id="KW-0479">Metal-binding</keyword>
<comment type="caution">
    <text evidence="13">The sequence shown here is derived from an EMBL/GenBank/DDBJ whole genome shotgun (WGS) entry which is preliminary data.</text>
</comment>
<dbReference type="Gene3D" id="3.30.2010.10">
    <property type="entry name" value="Metalloproteases ('zincins'), catalytic domain"/>
    <property type="match status" value="1"/>
</dbReference>
<dbReference type="GO" id="GO:0006508">
    <property type="term" value="P:proteolysis"/>
    <property type="evidence" value="ECO:0007669"/>
    <property type="project" value="UniProtKB-KW"/>
</dbReference>
<dbReference type="RefSeq" id="WP_048098965.1">
    <property type="nucleotide sequence ID" value="NZ_JFZT01000019.1"/>
</dbReference>
<dbReference type="EMBL" id="JFZT01000019">
    <property type="protein sequence ID" value="EZQ10896.1"/>
    <property type="molecule type" value="Genomic_DNA"/>
</dbReference>
<feature type="transmembrane region" description="Helical" evidence="11">
    <location>
        <begin position="6"/>
        <end position="25"/>
    </location>
</feature>
<keyword evidence="8 10" id="KW-0482">Metalloprotease</keyword>
<keyword evidence="6 10" id="KW-0862">Zinc</keyword>
<dbReference type="GO" id="GO:0046872">
    <property type="term" value="F:metal ion binding"/>
    <property type="evidence" value="ECO:0007669"/>
    <property type="project" value="UniProtKB-KW"/>
</dbReference>
<evidence type="ECO:0000256" key="4">
    <source>
        <dbReference type="ARBA" id="ARBA00022723"/>
    </source>
</evidence>
<protein>
    <recommendedName>
        <fullName evidence="12">Peptidase M48 domain-containing protein</fullName>
    </recommendedName>
</protein>
<dbReference type="STRING" id="1160895.CM19_03280"/>
<keyword evidence="1" id="KW-1003">Cell membrane</keyword>
<proteinExistence type="inferred from homology"/>
<evidence type="ECO:0000313" key="13">
    <source>
        <dbReference type="EMBL" id="EZQ10896.1"/>
    </source>
</evidence>
<comment type="similarity">
    <text evidence="10">Belongs to the peptidase M48 family.</text>
</comment>
<evidence type="ECO:0000256" key="2">
    <source>
        <dbReference type="ARBA" id="ARBA00022670"/>
    </source>
</evidence>
<evidence type="ECO:0000256" key="5">
    <source>
        <dbReference type="ARBA" id="ARBA00022801"/>
    </source>
</evidence>
<dbReference type="InterPro" id="IPR050083">
    <property type="entry name" value="HtpX_protease"/>
</dbReference>
<sequence length="181" mass="20399">MNTFILLSLVLIAVDVIYLAIPFILTRKLKVIEIPTNFGNVKVKVMERNEVNAFSFYNGELIITSGMLNLPLEDISAAIAHEIGHIKLLHHLKTLLFINIMLAISLYFFGTPYILIIVSIIMILLQRFLSRLFEIQADSFAGSLVGKENVIDLIMKFGERKAGLLSTHPSALVRVNYLRRG</sequence>
<evidence type="ECO:0000313" key="14">
    <source>
        <dbReference type="Proteomes" id="UP000024332"/>
    </source>
</evidence>
<evidence type="ECO:0000256" key="9">
    <source>
        <dbReference type="ARBA" id="ARBA00023136"/>
    </source>
</evidence>
<dbReference type="PANTHER" id="PTHR43221:SF2">
    <property type="entry name" value="PROTEASE HTPX HOMOLOG"/>
    <property type="match status" value="1"/>
</dbReference>
<organism evidence="13 14">
    <name type="scientific">Candidatus Acidianus copahuensis</name>
    <dbReference type="NCBI Taxonomy" id="1160895"/>
    <lineage>
        <taxon>Archaea</taxon>
        <taxon>Thermoproteota</taxon>
        <taxon>Thermoprotei</taxon>
        <taxon>Sulfolobales</taxon>
        <taxon>Sulfolobaceae</taxon>
        <taxon>Acidianus</taxon>
    </lineage>
</organism>
<comment type="cofactor">
    <cofactor evidence="10">
        <name>Zn(2+)</name>
        <dbReference type="ChEBI" id="CHEBI:29105"/>
    </cofactor>
    <text evidence="10">Binds 1 zinc ion per subunit.</text>
</comment>
<dbReference type="Pfam" id="PF01435">
    <property type="entry name" value="Peptidase_M48"/>
    <property type="match status" value="1"/>
</dbReference>
<keyword evidence="7 11" id="KW-1133">Transmembrane helix</keyword>
<keyword evidence="3 11" id="KW-0812">Transmembrane</keyword>
<keyword evidence="9 11" id="KW-0472">Membrane</keyword>
<feature type="domain" description="Peptidase M48" evidence="12">
    <location>
        <begin position="41"/>
        <end position="179"/>
    </location>
</feature>